<dbReference type="InterPro" id="IPR013482">
    <property type="entry name" value="Molybde_CF_guanTrfase"/>
</dbReference>
<keyword evidence="10" id="KW-1185">Reference proteome</keyword>
<dbReference type="Gene3D" id="3.40.50.300">
    <property type="entry name" value="P-loop containing nucleotide triphosphate hydrolases"/>
    <property type="match status" value="1"/>
</dbReference>
<dbReference type="EMBL" id="CP013355">
    <property type="protein sequence ID" value="AMC11061.1"/>
    <property type="molecule type" value="Genomic_DNA"/>
</dbReference>
<dbReference type="GO" id="GO:0005525">
    <property type="term" value="F:GTP binding"/>
    <property type="evidence" value="ECO:0007669"/>
    <property type="project" value="UniProtKB-KW"/>
</dbReference>
<dbReference type="Gene3D" id="3.90.550.10">
    <property type="entry name" value="Spore Coat Polysaccharide Biosynthesis Protein SpsA, Chain A"/>
    <property type="match status" value="1"/>
</dbReference>
<evidence type="ECO:0000313" key="9">
    <source>
        <dbReference type="EMBL" id="AMC11061.1"/>
    </source>
</evidence>
<evidence type="ECO:0000256" key="1">
    <source>
        <dbReference type="ARBA" id="ARBA00022490"/>
    </source>
</evidence>
<feature type="domain" description="MobA-like NTP transferase" evidence="8">
    <location>
        <begin position="187"/>
        <end position="327"/>
    </location>
</feature>
<dbReference type="InterPro" id="IPR027417">
    <property type="entry name" value="P-loop_NTPase"/>
</dbReference>
<protein>
    <submittedName>
        <fullName evidence="9">Molybdopterin-guanine dinucleotide biosynthesis protein MobA</fullName>
    </submittedName>
</protein>
<evidence type="ECO:0000256" key="3">
    <source>
        <dbReference type="ARBA" id="ARBA00022723"/>
    </source>
</evidence>
<dbReference type="Pfam" id="PF12804">
    <property type="entry name" value="NTP_transf_3"/>
    <property type="match status" value="1"/>
</dbReference>
<gene>
    <name evidence="9" type="ORF">Lupro_07285</name>
</gene>
<dbReference type="InterPro" id="IPR029044">
    <property type="entry name" value="Nucleotide-diphossugar_trans"/>
</dbReference>
<keyword evidence="1" id="KW-0963">Cytoplasm</keyword>
<dbReference type="RefSeq" id="WP_068208036.1">
    <property type="nucleotide sequence ID" value="NZ_CP013355.1"/>
</dbReference>
<keyword evidence="5" id="KW-0460">Magnesium</keyword>
<dbReference type="PANTHER" id="PTHR19136">
    <property type="entry name" value="MOLYBDENUM COFACTOR GUANYLYLTRANSFERASE"/>
    <property type="match status" value="1"/>
</dbReference>
<dbReference type="SUPFAM" id="SSF53448">
    <property type="entry name" value="Nucleotide-diphospho-sugar transferases"/>
    <property type="match status" value="1"/>
</dbReference>
<organism evidence="9 10">
    <name type="scientific">Lutibacter profundi</name>
    <dbReference type="NCBI Taxonomy" id="1622118"/>
    <lineage>
        <taxon>Bacteria</taxon>
        <taxon>Pseudomonadati</taxon>
        <taxon>Bacteroidota</taxon>
        <taxon>Flavobacteriia</taxon>
        <taxon>Flavobacteriales</taxon>
        <taxon>Flavobacteriaceae</taxon>
        <taxon>Lutibacter</taxon>
    </lineage>
</organism>
<keyword evidence="7" id="KW-0501">Molybdenum cofactor biosynthesis</keyword>
<keyword evidence="2" id="KW-0808">Transferase</keyword>
<dbReference type="InterPro" id="IPR025877">
    <property type="entry name" value="MobA-like_NTP_Trfase"/>
</dbReference>
<dbReference type="PATRIC" id="fig|1622118.3.peg.1502"/>
<dbReference type="OrthoDB" id="9788394at2"/>
<dbReference type="AlphaFoldDB" id="A0A0X8G6P6"/>
<dbReference type="GO" id="GO:0006777">
    <property type="term" value="P:Mo-molybdopterin cofactor biosynthetic process"/>
    <property type="evidence" value="ECO:0007669"/>
    <property type="project" value="UniProtKB-KW"/>
</dbReference>
<dbReference type="GO" id="GO:0046872">
    <property type="term" value="F:metal ion binding"/>
    <property type="evidence" value="ECO:0007669"/>
    <property type="project" value="UniProtKB-KW"/>
</dbReference>
<dbReference type="Proteomes" id="UP000059672">
    <property type="component" value="Chromosome"/>
</dbReference>
<evidence type="ECO:0000256" key="5">
    <source>
        <dbReference type="ARBA" id="ARBA00022842"/>
    </source>
</evidence>
<keyword evidence="3" id="KW-0479">Metal-binding</keyword>
<evidence type="ECO:0000256" key="4">
    <source>
        <dbReference type="ARBA" id="ARBA00022741"/>
    </source>
</evidence>
<reference evidence="9 10" key="2">
    <citation type="journal article" date="2016" name="Int. J. Syst. Evol. Microbiol.">
        <title>Lutibacter profundi sp. nov., isolated from a deep-sea hydrothermal system on the Arctic Mid-Ocean Ridge and emended description of the genus Lutibacter.</title>
        <authorList>
            <person name="Le Moine Bauer S."/>
            <person name="Roalkvam I."/>
            <person name="Steen I.H."/>
            <person name="Dahle H."/>
        </authorList>
    </citation>
    <scope>NUCLEOTIDE SEQUENCE [LARGE SCALE GENOMIC DNA]</scope>
    <source>
        <strain evidence="9 10">LP1</strain>
    </source>
</reference>
<dbReference type="GO" id="GO:0016779">
    <property type="term" value="F:nucleotidyltransferase activity"/>
    <property type="evidence" value="ECO:0007669"/>
    <property type="project" value="TreeGrafter"/>
</dbReference>
<accession>A0A0X8G6P6</accession>
<evidence type="ECO:0000256" key="7">
    <source>
        <dbReference type="ARBA" id="ARBA00023150"/>
    </source>
</evidence>
<dbReference type="STRING" id="1622118.Lupro_07285"/>
<evidence type="ECO:0000259" key="8">
    <source>
        <dbReference type="Pfam" id="PF12804"/>
    </source>
</evidence>
<evidence type="ECO:0000256" key="2">
    <source>
        <dbReference type="ARBA" id="ARBA00022679"/>
    </source>
</evidence>
<sequence length="370" mass="42060">MGKHQKHTKLILRDNDNFGPNEIAFVGTKCGIISNLAHQVSKNLLNYKLAYFDASHSKDIQLNNLETFTFHSKGTAAISTNFEVNKFNQRIQFSQFDVVFINGNHYQGAKQILILDKDKEASVLKRLDQLNNIQFVIKLTDDVAFFDFLEEKHPQIKNLHCYNINEIDKISKHIENLIKEKIAPIQGLVLAGGKSTRMGTDKGMLNFYGKNQRDVAIDLLEKNNLKTFLSVREEQQIGIENKITDKFVGLGPFGAICSSFQENPNVAWLVIATDLPFVNDAVIQLLLKHRNPSKAATTIKGKNKQFPEPLITIWEPKSYTLLLNYLAQGYSCPRKVLINSDVEIVEVDDDFIRNINTPEEFKAAHKEINE</sequence>
<keyword evidence="4" id="KW-0547">Nucleotide-binding</keyword>
<proteinExistence type="predicted"/>
<evidence type="ECO:0000313" key="10">
    <source>
        <dbReference type="Proteomes" id="UP000059672"/>
    </source>
</evidence>
<dbReference type="CDD" id="cd02503">
    <property type="entry name" value="MobA"/>
    <property type="match status" value="1"/>
</dbReference>
<evidence type="ECO:0000256" key="6">
    <source>
        <dbReference type="ARBA" id="ARBA00023134"/>
    </source>
</evidence>
<dbReference type="PANTHER" id="PTHR19136:SF81">
    <property type="entry name" value="MOLYBDENUM COFACTOR GUANYLYLTRANSFERASE"/>
    <property type="match status" value="1"/>
</dbReference>
<keyword evidence="6" id="KW-0342">GTP-binding</keyword>
<name>A0A0X8G6P6_9FLAO</name>
<dbReference type="KEGG" id="lut:Lupro_07285"/>
<reference evidence="10" key="1">
    <citation type="submission" date="2015-12" db="EMBL/GenBank/DDBJ databases">
        <title>Complete genome sequence of Lutibacter profundus strain LP1.</title>
        <authorList>
            <person name="Wissuwa J."/>
            <person name="Le Moine Bauer S."/>
            <person name="Stokke R."/>
            <person name="Dahle H."/>
            <person name="Steen I.H."/>
        </authorList>
    </citation>
    <scope>NUCLEOTIDE SEQUENCE [LARGE SCALE GENOMIC DNA]</scope>
    <source>
        <strain evidence="10">LP1</strain>
    </source>
</reference>